<proteinExistence type="predicted"/>
<dbReference type="EMBL" id="GGEC01081843">
    <property type="protein sequence ID" value="MBX62327.1"/>
    <property type="molecule type" value="Transcribed_RNA"/>
</dbReference>
<sequence>MGCRAGGFSLFQKRKTHKHTIKII</sequence>
<accession>A0A2P2Q5R1</accession>
<reference evidence="1" key="1">
    <citation type="submission" date="2018-02" db="EMBL/GenBank/DDBJ databases">
        <title>Rhizophora mucronata_Transcriptome.</title>
        <authorList>
            <person name="Meera S.P."/>
            <person name="Sreeshan A."/>
            <person name="Augustine A."/>
        </authorList>
    </citation>
    <scope>NUCLEOTIDE SEQUENCE</scope>
    <source>
        <tissue evidence="1">Leaf</tissue>
    </source>
</reference>
<protein>
    <submittedName>
        <fullName evidence="1">Uncharacterized protein</fullName>
    </submittedName>
</protein>
<dbReference type="AlphaFoldDB" id="A0A2P2Q5R1"/>
<name>A0A2P2Q5R1_RHIMU</name>
<evidence type="ECO:0000313" key="1">
    <source>
        <dbReference type="EMBL" id="MBX62327.1"/>
    </source>
</evidence>
<organism evidence="1">
    <name type="scientific">Rhizophora mucronata</name>
    <name type="common">Asiatic mangrove</name>
    <dbReference type="NCBI Taxonomy" id="61149"/>
    <lineage>
        <taxon>Eukaryota</taxon>
        <taxon>Viridiplantae</taxon>
        <taxon>Streptophyta</taxon>
        <taxon>Embryophyta</taxon>
        <taxon>Tracheophyta</taxon>
        <taxon>Spermatophyta</taxon>
        <taxon>Magnoliopsida</taxon>
        <taxon>eudicotyledons</taxon>
        <taxon>Gunneridae</taxon>
        <taxon>Pentapetalae</taxon>
        <taxon>rosids</taxon>
        <taxon>fabids</taxon>
        <taxon>Malpighiales</taxon>
        <taxon>Rhizophoraceae</taxon>
        <taxon>Rhizophora</taxon>
    </lineage>
</organism>